<dbReference type="PANTHER" id="PTHR20835">
    <property type="entry name" value="E3 UBIQUITIN-PROTEIN LIGASE PPP1R11-RELATED"/>
    <property type="match status" value="1"/>
</dbReference>
<dbReference type="GO" id="GO:0008157">
    <property type="term" value="F:protein phosphatase 1 binding"/>
    <property type="evidence" value="ECO:0007669"/>
    <property type="project" value="TreeGrafter"/>
</dbReference>
<dbReference type="PANTHER" id="PTHR20835:SF0">
    <property type="entry name" value="E3 UBIQUITIN-PROTEIN LIGASE PPP1R11"/>
    <property type="match status" value="1"/>
</dbReference>
<proteinExistence type="evidence at transcript level"/>
<dbReference type="AlphaFoldDB" id="C1BPU6"/>
<evidence type="ECO:0000256" key="1">
    <source>
        <dbReference type="ARBA" id="ARBA00021994"/>
    </source>
</evidence>
<evidence type="ECO:0000313" key="3">
    <source>
        <dbReference type="EMBL" id="ACO11049.1"/>
    </source>
</evidence>
<organism evidence="3">
    <name type="scientific">Caligus rogercresseyi</name>
    <name type="common">Sea louse</name>
    <dbReference type="NCBI Taxonomy" id="217165"/>
    <lineage>
        <taxon>Eukaryota</taxon>
        <taxon>Metazoa</taxon>
        <taxon>Ecdysozoa</taxon>
        <taxon>Arthropoda</taxon>
        <taxon>Crustacea</taxon>
        <taxon>Multicrustacea</taxon>
        <taxon>Hexanauplia</taxon>
        <taxon>Copepoda</taxon>
        <taxon>Siphonostomatoida</taxon>
        <taxon>Caligidae</taxon>
        <taxon>Caligus</taxon>
    </lineage>
</organism>
<dbReference type="GO" id="GO:0005634">
    <property type="term" value="C:nucleus"/>
    <property type="evidence" value="ECO:0007669"/>
    <property type="project" value="TreeGrafter"/>
</dbReference>
<evidence type="ECO:0000256" key="2">
    <source>
        <dbReference type="ARBA" id="ARBA00031039"/>
    </source>
</evidence>
<dbReference type="GO" id="GO:0004865">
    <property type="term" value="F:protein serine/threonine phosphatase inhibitor activity"/>
    <property type="evidence" value="ECO:0007669"/>
    <property type="project" value="InterPro"/>
</dbReference>
<gene>
    <name evidence="3" type="primary">PP1RB</name>
</gene>
<reference evidence="3" key="1">
    <citation type="submission" date="2009-03" db="EMBL/GenBank/DDBJ databases">
        <title>Caligus rogercresseyi ESTs and full-length cDNAs.</title>
        <authorList>
            <person name="Yasuike M."/>
            <person name="von Schalburg K."/>
            <person name="Cooper G."/>
            <person name="Leong J."/>
            <person name="Jones S.R.M."/>
            <person name="Koop B.F."/>
        </authorList>
    </citation>
    <scope>NUCLEOTIDE SEQUENCE</scope>
    <source>
        <tissue evidence="3">Whole tissue</tissue>
    </source>
</reference>
<name>C1BPU6_CALRO</name>
<dbReference type="EMBL" id="BT076625">
    <property type="protein sequence ID" value="ACO11049.1"/>
    <property type="molecule type" value="mRNA"/>
</dbReference>
<sequence length="85" mass="9827">MSGTVTRTEEIGVEEDQRKFRLKLRSQREKKVNWEEGTVDNEELGRKKSKCCCVYKKPRAFGESSSSEDEDESCKDCIGHIKPKK</sequence>
<protein>
    <recommendedName>
        <fullName evidence="1">E3 ubiquitin-protein ligase PPP1R11</fullName>
    </recommendedName>
    <alternativeName>
        <fullName evidence="2">Protein phosphatase 1 regulatory subunit 11</fullName>
    </alternativeName>
</protein>
<dbReference type="Pfam" id="PF07491">
    <property type="entry name" value="PPI_Ypi1"/>
    <property type="match status" value="1"/>
</dbReference>
<accession>C1BPU6</accession>
<dbReference type="InterPro" id="IPR011107">
    <property type="entry name" value="PPI_Ypi1"/>
</dbReference>